<dbReference type="RefSeq" id="WP_304600797.1">
    <property type="nucleotide sequence ID" value="NZ_JAUQYP010000001.1"/>
</dbReference>
<organism evidence="1 2">
    <name type="scientific">Actinotalea lenta</name>
    <dbReference type="NCBI Taxonomy" id="3064654"/>
    <lineage>
        <taxon>Bacteria</taxon>
        <taxon>Bacillati</taxon>
        <taxon>Actinomycetota</taxon>
        <taxon>Actinomycetes</taxon>
        <taxon>Micrococcales</taxon>
        <taxon>Cellulomonadaceae</taxon>
        <taxon>Actinotalea</taxon>
    </lineage>
</organism>
<gene>
    <name evidence="1" type="ORF">Q6348_08130</name>
</gene>
<name>A0ABT9D8E6_9CELL</name>
<reference evidence="1 2" key="1">
    <citation type="submission" date="2023-07" db="EMBL/GenBank/DDBJ databases">
        <title>Description of novel actinomycetes strains, isolated from tidal flat sediment.</title>
        <authorList>
            <person name="Lu C."/>
        </authorList>
    </citation>
    <scope>NUCLEOTIDE SEQUENCE [LARGE SCALE GENOMIC DNA]</scope>
    <source>
        <strain evidence="1 2">SYSU T00b441</strain>
    </source>
</reference>
<evidence type="ECO:0000313" key="2">
    <source>
        <dbReference type="Proteomes" id="UP001232536"/>
    </source>
</evidence>
<dbReference type="EMBL" id="JAUQYP010000001">
    <property type="protein sequence ID" value="MDO8107163.1"/>
    <property type="molecule type" value="Genomic_DNA"/>
</dbReference>
<evidence type="ECO:0000313" key="1">
    <source>
        <dbReference type="EMBL" id="MDO8107163.1"/>
    </source>
</evidence>
<dbReference type="Proteomes" id="UP001232536">
    <property type="component" value="Unassembled WGS sequence"/>
</dbReference>
<proteinExistence type="predicted"/>
<comment type="caution">
    <text evidence="1">The sequence shown here is derived from an EMBL/GenBank/DDBJ whole genome shotgun (WGS) entry which is preliminary data.</text>
</comment>
<accession>A0ABT9D8E6</accession>
<keyword evidence="2" id="KW-1185">Reference proteome</keyword>
<protein>
    <submittedName>
        <fullName evidence="1">Uncharacterized protein</fullName>
    </submittedName>
</protein>
<sequence length="67" mass="6820">MSGLRGAVPAEGSRVMLGLTAVTVIGGWVSEGGAVVEVLMPSGHTMLCLPGMLFDPMAPSWAQPTGH</sequence>